<organism evidence="6 7">
    <name type="scientific">Litorilituus lipolyticus</name>
    <dbReference type="NCBI Taxonomy" id="2491017"/>
    <lineage>
        <taxon>Bacteria</taxon>
        <taxon>Pseudomonadati</taxon>
        <taxon>Pseudomonadota</taxon>
        <taxon>Gammaproteobacteria</taxon>
        <taxon>Alteromonadales</taxon>
        <taxon>Colwelliaceae</taxon>
        <taxon>Litorilituus</taxon>
    </lineage>
</organism>
<keyword evidence="3" id="KW-0472">Membrane</keyword>
<feature type="domain" description="EAL" evidence="4">
    <location>
        <begin position="495"/>
        <end position="748"/>
    </location>
</feature>
<dbReference type="PANTHER" id="PTHR33121">
    <property type="entry name" value="CYCLIC DI-GMP PHOSPHODIESTERASE PDEF"/>
    <property type="match status" value="1"/>
</dbReference>
<dbReference type="InterPro" id="IPR035919">
    <property type="entry name" value="EAL_sf"/>
</dbReference>
<dbReference type="PANTHER" id="PTHR33121:SF71">
    <property type="entry name" value="OXYGEN SENSOR PROTEIN DOSP"/>
    <property type="match status" value="1"/>
</dbReference>
<dbReference type="SMART" id="SM00267">
    <property type="entry name" value="GGDEF"/>
    <property type="match status" value="1"/>
</dbReference>
<comment type="caution">
    <text evidence="6">The sequence shown here is derived from an EMBL/GenBank/DDBJ whole genome shotgun (WGS) entry which is preliminary data.</text>
</comment>
<keyword evidence="3" id="KW-0812">Transmembrane</keyword>
<dbReference type="SUPFAM" id="SSF141868">
    <property type="entry name" value="EAL domain-like"/>
    <property type="match status" value="1"/>
</dbReference>
<dbReference type="SUPFAM" id="SSF55073">
    <property type="entry name" value="Nucleotide cyclase"/>
    <property type="match status" value="1"/>
</dbReference>
<dbReference type="GO" id="GO:0071111">
    <property type="term" value="F:cyclic-guanylate-specific phosphodiesterase activity"/>
    <property type="evidence" value="ECO:0007669"/>
    <property type="project" value="UniProtKB-EC"/>
</dbReference>
<sequence>MKSITTPFLKRASLLAISVIFMGLALSWVVYQSTAKVKTNAIDVVEQRIPILISINELVADLSEQERIIYEYYRSQNGDMFLESSQNIRQTFNMHFTAVLSQPRFQKQSQEIAAGQMQIEQLFMDFYQAMQLDTDNWDEMRDILMQVSVIRTQLLPTLKSIEQQTRQTVDEGHKATLAQMAFSHQLVIAYGISIVLIAGLVSWYIRQYMLTQAKNTRLALFSQQNPNPIISVNNLGEVLFANPACDKLLSCVGYSSDNVEALLPSNFLSLREKLSRAPEHSLVLDQELSERILQISIYWHEEIDAYDIHIKDVTEAKIAQEQVNHLAFYHQETNLPNQYKLNNDVDDTIASKQPFSIGVIAIRDFDNKVSTLGGEAITELVNELANIIASSLPSGVHFYQVADGQFALLCTKSKGQLALQKLTMVITAVAESSIATKSGEYFVELDFGYSSYPQHSDDRNNLIKGAHMALAVALNNEHENFAVYDSEFSEGIQRSNELTDNLRHALTNNELFLVYQPQLDIQENKVTGIETLVRWKHDGHIVSPVDFIPLAEQSGLIVSIGEWILTQACQFAKQLVRLGYNDIIVAVNVSPRQFSHPQFCAMVRQVLKDVALAPRNLELEITEGVFMHNEENTLSVLQQLKTMGLHLSIDDFGTGYSSLSYLKRFPIDKLKIDQSFIRECHNNDEDKAIISTIVSLGKSLGLSLIAEGVEELVHVDFLKELQCDEIQGYWFSRPVEPEALIELLIEKGGDINTQTSQGFAS</sequence>
<name>A0A502KPF0_9GAMM</name>
<dbReference type="PROSITE" id="PS50883">
    <property type="entry name" value="EAL"/>
    <property type="match status" value="1"/>
</dbReference>
<dbReference type="InterPro" id="IPR000160">
    <property type="entry name" value="GGDEF_dom"/>
</dbReference>
<protein>
    <recommendedName>
        <fullName evidence="1">cyclic-guanylate-specific phosphodiesterase</fullName>
        <ecNumber evidence="1">3.1.4.52</ecNumber>
    </recommendedName>
</protein>
<feature type="domain" description="GGDEF" evidence="5">
    <location>
        <begin position="353"/>
        <end position="486"/>
    </location>
</feature>
<dbReference type="OrthoDB" id="8553030at2"/>
<reference evidence="6 7" key="1">
    <citation type="submission" date="2019-01" db="EMBL/GenBank/DDBJ databases">
        <title>Litorilituus lipolytica sp. nov., isolated from intertidal sand of the Yellow Sea in China.</title>
        <authorList>
            <person name="Liu A."/>
        </authorList>
    </citation>
    <scope>NUCLEOTIDE SEQUENCE [LARGE SCALE GENOMIC DNA]</scope>
    <source>
        <strain evidence="6 7">RZ04</strain>
    </source>
</reference>
<dbReference type="EC" id="3.1.4.52" evidence="1"/>
<dbReference type="AlphaFoldDB" id="A0A502KPF0"/>
<feature type="transmembrane region" description="Helical" evidence="3">
    <location>
        <begin position="186"/>
        <end position="205"/>
    </location>
</feature>
<dbReference type="Gene3D" id="3.20.20.450">
    <property type="entry name" value="EAL domain"/>
    <property type="match status" value="1"/>
</dbReference>
<evidence type="ECO:0000256" key="1">
    <source>
        <dbReference type="ARBA" id="ARBA00012282"/>
    </source>
</evidence>
<feature type="transmembrane region" description="Helical" evidence="3">
    <location>
        <begin position="12"/>
        <end position="31"/>
    </location>
</feature>
<dbReference type="FunFam" id="3.20.20.450:FF:000001">
    <property type="entry name" value="Cyclic di-GMP phosphodiesterase yahA"/>
    <property type="match status" value="1"/>
</dbReference>
<evidence type="ECO:0000313" key="6">
    <source>
        <dbReference type="EMBL" id="TPH12149.1"/>
    </source>
</evidence>
<dbReference type="EMBL" id="SAWY01000041">
    <property type="protein sequence ID" value="TPH12149.1"/>
    <property type="molecule type" value="Genomic_DNA"/>
</dbReference>
<dbReference type="InterPro" id="IPR043128">
    <property type="entry name" value="Rev_trsase/Diguanyl_cyclase"/>
</dbReference>
<dbReference type="Pfam" id="PF00990">
    <property type="entry name" value="GGDEF"/>
    <property type="match status" value="1"/>
</dbReference>
<dbReference type="InterPro" id="IPR029787">
    <property type="entry name" value="Nucleotide_cyclase"/>
</dbReference>
<dbReference type="Pfam" id="PF00563">
    <property type="entry name" value="EAL"/>
    <property type="match status" value="1"/>
</dbReference>
<keyword evidence="7" id="KW-1185">Reference proteome</keyword>
<evidence type="ECO:0000313" key="7">
    <source>
        <dbReference type="Proteomes" id="UP000315303"/>
    </source>
</evidence>
<keyword evidence="2" id="KW-0973">c-di-GMP</keyword>
<dbReference type="PROSITE" id="PS50887">
    <property type="entry name" value="GGDEF"/>
    <property type="match status" value="1"/>
</dbReference>
<dbReference type="Gene3D" id="3.30.70.270">
    <property type="match status" value="1"/>
</dbReference>
<evidence type="ECO:0000256" key="2">
    <source>
        <dbReference type="ARBA" id="ARBA00022636"/>
    </source>
</evidence>
<dbReference type="RefSeq" id="WP_140605680.1">
    <property type="nucleotide sequence ID" value="NZ_SAWY01000041.1"/>
</dbReference>
<dbReference type="SMART" id="SM00052">
    <property type="entry name" value="EAL"/>
    <property type="match status" value="1"/>
</dbReference>
<evidence type="ECO:0000259" key="4">
    <source>
        <dbReference type="PROSITE" id="PS50883"/>
    </source>
</evidence>
<dbReference type="InterPro" id="IPR050706">
    <property type="entry name" value="Cyclic-di-GMP_PDE-like"/>
</dbReference>
<gene>
    <name evidence="6" type="ORF">EPA86_17505</name>
</gene>
<dbReference type="CDD" id="cd01948">
    <property type="entry name" value="EAL"/>
    <property type="match status" value="1"/>
</dbReference>
<dbReference type="Proteomes" id="UP000315303">
    <property type="component" value="Unassembled WGS sequence"/>
</dbReference>
<dbReference type="InterPro" id="IPR001633">
    <property type="entry name" value="EAL_dom"/>
</dbReference>
<evidence type="ECO:0000259" key="5">
    <source>
        <dbReference type="PROSITE" id="PS50887"/>
    </source>
</evidence>
<evidence type="ECO:0000256" key="3">
    <source>
        <dbReference type="SAM" id="Phobius"/>
    </source>
</evidence>
<accession>A0A502KPF0</accession>
<keyword evidence="3" id="KW-1133">Transmembrane helix</keyword>
<proteinExistence type="predicted"/>